<organism evidence="1 2">
    <name type="scientific">Klebsiella huaxiensis</name>
    <dbReference type="NCBI Taxonomy" id="2153354"/>
    <lineage>
        <taxon>Bacteria</taxon>
        <taxon>Pseudomonadati</taxon>
        <taxon>Pseudomonadota</taxon>
        <taxon>Gammaproteobacteria</taxon>
        <taxon>Enterobacterales</taxon>
        <taxon>Enterobacteriaceae</taxon>
        <taxon>Klebsiella/Raoultella group</taxon>
        <taxon>Klebsiella</taxon>
    </lineage>
</organism>
<evidence type="ECO:0000313" key="1">
    <source>
        <dbReference type="EMBL" id="VUS73038.1"/>
    </source>
</evidence>
<dbReference type="Proteomes" id="UP000317374">
    <property type="component" value="Unassembled WGS sequence"/>
</dbReference>
<gene>
    <name evidence="1" type="ORF">SB6422_05807</name>
</gene>
<accession>A0A564KUR9</accession>
<dbReference type="EMBL" id="CABGGW010000026">
    <property type="protein sequence ID" value="VUS73038.1"/>
    <property type="molecule type" value="Genomic_DNA"/>
</dbReference>
<evidence type="ECO:0000313" key="2">
    <source>
        <dbReference type="Proteomes" id="UP000317374"/>
    </source>
</evidence>
<reference evidence="1 2" key="1">
    <citation type="submission" date="2019-07" db="EMBL/GenBank/DDBJ databases">
        <authorList>
            <person name="Brisse S."/>
            <person name="Rodrigues C."/>
            <person name="Thorpe H."/>
        </authorList>
    </citation>
    <scope>NUCLEOTIDE SEQUENCE [LARGE SCALE GENOMIC DNA]</scope>
    <source>
        <strain evidence="1">SB6422</strain>
    </source>
</reference>
<dbReference type="AlphaFoldDB" id="A0A564KUR9"/>
<proteinExistence type="predicted"/>
<name>A0A564KUR9_9ENTR</name>
<dbReference type="RefSeq" id="WP_142257174.1">
    <property type="nucleotide sequence ID" value="NZ_CABGGW010000026.1"/>
</dbReference>
<sequence length="110" mass="12750">MDKQSIMNLIDDLNVGKGFLIAIGDLYYQTDNTELVSSFLKSKIDEVYTNYFRDVFVDLSNQEFKDHAFYVAIDNLLKLKTKNIENIREILAIVSAIDEMIEDYKQALDI</sequence>
<protein>
    <submittedName>
        <fullName evidence="1">Uncharacterized protein</fullName>
    </submittedName>
</protein>